<keyword evidence="4 7" id="KW-0472">Membrane</keyword>
<dbReference type="GO" id="GO:0016020">
    <property type="term" value="C:membrane"/>
    <property type="evidence" value="ECO:0007669"/>
    <property type="project" value="UniProtKB-SubCell"/>
</dbReference>
<dbReference type="GO" id="GO:0004984">
    <property type="term" value="F:olfactory receptor activity"/>
    <property type="evidence" value="ECO:0007669"/>
    <property type="project" value="InterPro"/>
</dbReference>
<dbReference type="AlphaFoldDB" id="A0A6J2PCJ6"/>
<dbReference type="GO" id="GO:0005549">
    <property type="term" value="F:odorant binding"/>
    <property type="evidence" value="ECO:0007669"/>
    <property type="project" value="TreeGrafter"/>
</dbReference>
<organism evidence="9 10">
    <name type="scientific">Cottoperca gobio</name>
    <name type="common">Frogmouth</name>
    <name type="synonym">Aphritis gobio</name>
    <dbReference type="NCBI Taxonomy" id="56716"/>
    <lineage>
        <taxon>Eukaryota</taxon>
        <taxon>Metazoa</taxon>
        <taxon>Chordata</taxon>
        <taxon>Craniata</taxon>
        <taxon>Vertebrata</taxon>
        <taxon>Euteleostomi</taxon>
        <taxon>Actinopterygii</taxon>
        <taxon>Neopterygii</taxon>
        <taxon>Teleostei</taxon>
        <taxon>Neoteleostei</taxon>
        <taxon>Acanthomorphata</taxon>
        <taxon>Eupercaria</taxon>
        <taxon>Perciformes</taxon>
        <taxon>Notothenioidei</taxon>
        <taxon>Bovichtidae</taxon>
        <taxon>Cottoperca</taxon>
    </lineage>
</organism>
<dbReference type="OrthoDB" id="10017003at2759"/>
<dbReference type="InParanoid" id="A0A6J2PCJ6"/>
<dbReference type="KEGG" id="cgob:115005975"/>
<feature type="transmembrane region" description="Helical" evidence="7">
    <location>
        <begin position="62"/>
        <end position="80"/>
    </location>
</feature>
<keyword evidence="9" id="KW-1185">Reference proteome</keyword>
<proteinExistence type="inferred from homology"/>
<evidence type="ECO:0000256" key="3">
    <source>
        <dbReference type="ARBA" id="ARBA00022989"/>
    </source>
</evidence>
<dbReference type="PRINTS" id="PR00237">
    <property type="entry name" value="GPCRRHODOPSN"/>
</dbReference>
<dbReference type="RefSeq" id="XP_029283833.1">
    <property type="nucleotide sequence ID" value="XM_029427973.1"/>
</dbReference>
<comment type="subcellular location">
    <subcellularLocation>
        <location evidence="1">Membrane</location>
        <topology evidence="1">Multi-pass membrane protein</topology>
    </subcellularLocation>
</comment>
<dbReference type="Gene3D" id="1.20.1070.10">
    <property type="entry name" value="Rhodopsin 7-helix transmembrane proteins"/>
    <property type="match status" value="1"/>
</dbReference>
<gene>
    <name evidence="10" type="primary">LOC115005975</name>
</gene>
<feature type="transmembrane region" description="Helical" evidence="7">
    <location>
        <begin position="189"/>
        <end position="208"/>
    </location>
</feature>
<dbReference type="GeneID" id="115005975"/>
<keyword evidence="5 6" id="KW-0807">Transducer</keyword>
<feature type="transmembrane region" description="Helical" evidence="7">
    <location>
        <begin position="257"/>
        <end position="277"/>
    </location>
</feature>
<evidence type="ECO:0000256" key="4">
    <source>
        <dbReference type="ARBA" id="ARBA00023136"/>
    </source>
</evidence>
<evidence type="ECO:0000313" key="9">
    <source>
        <dbReference type="Proteomes" id="UP000504630"/>
    </source>
</evidence>
<feature type="transmembrane region" description="Helical" evidence="7">
    <location>
        <begin position="27"/>
        <end position="50"/>
    </location>
</feature>
<feature type="transmembrane region" description="Helical" evidence="7">
    <location>
        <begin position="147"/>
        <end position="169"/>
    </location>
</feature>
<name>A0A6J2PCJ6_COTGO</name>
<dbReference type="PANTHER" id="PTHR26451:SF860">
    <property type="entry name" value="ODORANT RECEPTOR-RELATED"/>
    <property type="match status" value="1"/>
</dbReference>
<accession>A0A6J2PCJ6</accession>
<feature type="domain" description="G-protein coupled receptors family 1 profile" evidence="8">
    <location>
        <begin position="43"/>
        <end position="234"/>
    </location>
</feature>
<protein>
    <submittedName>
        <fullName evidence="10">Olfactory receptor 2C1-like</fullName>
    </submittedName>
</protein>
<comment type="similarity">
    <text evidence="6">Belongs to the G-protein coupled receptor 1 family.</text>
</comment>
<sequence length="296" mass="32059">MASAGFNVSSVTPLTLVGVALLSDHRWFFFSVLSLVYVFVLLSDSLVVYLICCHRTLHRPMFIFVAAVLLNSLAGSSVVYPKLLSDLLFLSGGGGVQVSRAACLCQAFGVYSLGASSFMLLSAMAFDRYVSICHPLRYTALLSPAKVVALLLLCWLLPAVLVGGMVLLASRLPLCHMRLNRMYCDILSFTRLSCGGAAAKLSGVILSICLRRSQSFSNKALHTCLPHLLVFIIYSTSVTTDLLLWRLGGSSETGASVIASVLMLVVPNLLNPVVYGLKMKEVFIHVKKLLSCRTDS</sequence>
<dbReference type="InterPro" id="IPR000725">
    <property type="entry name" value="Olfact_rcpt"/>
</dbReference>
<dbReference type="SUPFAM" id="SSF81321">
    <property type="entry name" value="Family A G protein-coupled receptor-like"/>
    <property type="match status" value="1"/>
</dbReference>
<evidence type="ECO:0000256" key="5">
    <source>
        <dbReference type="ARBA" id="ARBA00023224"/>
    </source>
</evidence>
<evidence type="ECO:0000259" key="8">
    <source>
        <dbReference type="PROSITE" id="PS50262"/>
    </source>
</evidence>
<evidence type="ECO:0000313" key="10">
    <source>
        <dbReference type="RefSeq" id="XP_029283833.1"/>
    </source>
</evidence>
<dbReference type="PROSITE" id="PS50262">
    <property type="entry name" value="G_PROTEIN_RECEP_F1_2"/>
    <property type="match status" value="1"/>
</dbReference>
<keyword evidence="6" id="KW-0675">Receptor</keyword>
<keyword evidence="3 7" id="KW-1133">Transmembrane helix</keyword>
<dbReference type="Proteomes" id="UP000504630">
    <property type="component" value="Unplaced"/>
</dbReference>
<keyword evidence="2 6" id="KW-0812">Transmembrane</keyword>
<dbReference type="InterPro" id="IPR017452">
    <property type="entry name" value="GPCR_Rhodpsn_7TM"/>
</dbReference>
<keyword evidence="6" id="KW-0297">G-protein coupled receptor</keyword>
<dbReference type="PROSITE" id="PS00237">
    <property type="entry name" value="G_PROTEIN_RECEP_F1_1"/>
    <property type="match status" value="1"/>
</dbReference>
<dbReference type="InterPro" id="IPR000276">
    <property type="entry name" value="GPCR_Rhodpsn"/>
</dbReference>
<evidence type="ECO:0000256" key="2">
    <source>
        <dbReference type="ARBA" id="ARBA00022692"/>
    </source>
</evidence>
<reference evidence="10" key="1">
    <citation type="submission" date="2025-08" db="UniProtKB">
        <authorList>
            <consortium name="RefSeq"/>
        </authorList>
    </citation>
    <scope>IDENTIFICATION</scope>
</reference>
<dbReference type="GO" id="GO:0004930">
    <property type="term" value="F:G protein-coupled receptor activity"/>
    <property type="evidence" value="ECO:0007669"/>
    <property type="project" value="UniProtKB-KW"/>
</dbReference>
<dbReference type="InterPro" id="IPR052921">
    <property type="entry name" value="GPCR1_Superfamily_Member"/>
</dbReference>
<dbReference type="Pfam" id="PF13853">
    <property type="entry name" value="7tm_4"/>
    <property type="match status" value="2"/>
</dbReference>
<feature type="transmembrane region" description="Helical" evidence="7">
    <location>
        <begin position="220"/>
        <end position="237"/>
    </location>
</feature>
<evidence type="ECO:0000256" key="7">
    <source>
        <dbReference type="SAM" id="Phobius"/>
    </source>
</evidence>
<dbReference type="PANTHER" id="PTHR26451">
    <property type="entry name" value="G_PROTEIN_RECEP_F1_2 DOMAIN-CONTAINING PROTEIN"/>
    <property type="match status" value="1"/>
</dbReference>
<evidence type="ECO:0000256" key="1">
    <source>
        <dbReference type="ARBA" id="ARBA00004141"/>
    </source>
</evidence>
<feature type="transmembrane region" description="Helical" evidence="7">
    <location>
        <begin position="108"/>
        <end position="126"/>
    </location>
</feature>
<evidence type="ECO:0000256" key="6">
    <source>
        <dbReference type="RuleBase" id="RU000688"/>
    </source>
</evidence>